<evidence type="ECO:0000256" key="1">
    <source>
        <dbReference type="ARBA" id="ARBA00023159"/>
    </source>
</evidence>
<dbReference type="EMBL" id="FNQE01000017">
    <property type="protein sequence ID" value="SDZ06109.1"/>
    <property type="molecule type" value="Genomic_DNA"/>
</dbReference>
<dbReference type="STRING" id="415015.SAMN05660462_01699"/>
<dbReference type="Pfam" id="PF02805">
    <property type="entry name" value="Ada_Zn_binding"/>
    <property type="match status" value="1"/>
</dbReference>
<evidence type="ECO:0000259" key="3">
    <source>
        <dbReference type="SMART" id="SM00849"/>
    </source>
</evidence>
<dbReference type="InterPro" id="IPR004026">
    <property type="entry name" value="Ada_DNA_repair_Zn-bd"/>
</dbReference>
<dbReference type="InterPro" id="IPR035681">
    <property type="entry name" value="ComA-like_MBL"/>
</dbReference>
<dbReference type="InterPro" id="IPR036866">
    <property type="entry name" value="RibonucZ/Hydroxyglut_hydro"/>
</dbReference>
<protein>
    <submittedName>
        <fullName evidence="4">Competence protein ComEC</fullName>
    </submittedName>
</protein>
<dbReference type="InterPro" id="IPR001279">
    <property type="entry name" value="Metallo-B-lactamas"/>
</dbReference>
<feature type="domain" description="Metallo-beta-lactamase" evidence="3">
    <location>
        <begin position="50"/>
        <end position="245"/>
    </location>
</feature>
<dbReference type="GO" id="GO:0006355">
    <property type="term" value="P:regulation of DNA-templated transcription"/>
    <property type="evidence" value="ECO:0007669"/>
    <property type="project" value="InterPro"/>
</dbReference>
<dbReference type="RefSeq" id="WP_091729859.1">
    <property type="nucleotide sequence ID" value="NZ_FNQE01000017.1"/>
</dbReference>
<dbReference type="Pfam" id="PF00753">
    <property type="entry name" value="Lactamase_B"/>
    <property type="match status" value="1"/>
</dbReference>
<name>A0A1H3Q088_9FIRM</name>
<accession>A0A1H3Q088</accession>
<keyword evidence="2" id="KW-0812">Transmembrane</keyword>
<keyword evidence="1" id="KW-0010">Activator</keyword>
<dbReference type="GO" id="GO:0008168">
    <property type="term" value="F:methyltransferase activity"/>
    <property type="evidence" value="ECO:0007669"/>
    <property type="project" value="InterPro"/>
</dbReference>
<sequence>MKSSKLKYIILILVAILAIIIVFNNIKPNESTNAIDNNGNLTVHFIDVGQADSILIQLPNNTVSLIDGGNRADSNLVVNYLKRLGISKIDYLIATHPHEDHIGGLPEIIKNFDIGNIYMPKKSANTKIFESLLTEIKNKGIKPIEGKGGIDIIKEGQLSYSIIAPNSSEYSETNEYSIVTKLEYKNTSFLFTGDAEKVSENEMIDKGYDISADILKIGHHGGRTSTTEEFLNRVNPQYAVISVEKGNDYGHPHKETLERLEKTRAKILRTDELGTIVIETDGESLIVNGVSTEKSITKEKTVQNEESYIGNKNTKVFHSINCSSLPKDENRIIFSSTEEAEKAGYEPHKICVENKR</sequence>
<organism evidence="4 5">
    <name type="scientific">Proteiniborus ethanoligenes</name>
    <dbReference type="NCBI Taxonomy" id="415015"/>
    <lineage>
        <taxon>Bacteria</taxon>
        <taxon>Bacillati</taxon>
        <taxon>Bacillota</taxon>
        <taxon>Clostridia</taxon>
        <taxon>Eubacteriales</taxon>
        <taxon>Proteiniborus</taxon>
    </lineage>
</organism>
<dbReference type="AlphaFoldDB" id="A0A1H3Q088"/>
<dbReference type="CDD" id="cd07731">
    <property type="entry name" value="ComA-like_MBL-fold"/>
    <property type="match status" value="1"/>
</dbReference>
<reference evidence="4 5" key="1">
    <citation type="submission" date="2016-10" db="EMBL/GenBank/DDBJ databases">
        <authorList>
            <person name="de Groot N.N."/>
        </authorList>
    </citation>
    <scope>NUCLEOTIDE SEQUENCE [LARGE SCALE GENOMIC DNA]</scope>
    <source>
        <strain evidence="4 5">DSM 21650</strain>
    </source>
</reference>
<gene>
    <name evidence="4" type="ORF">SAMN05660462_01699</name>
</gene>
<dbReference type="GO" id="GO:0006281">
    <property type="term" value="P:DNA repair"/>
    <property type="evidence" value="ECO:0007669"/>
    <property type="project" value="InterPro"/>
</dbReference>
<dbReference type="Proteomes" id="UP000198625">
    <property type="component" value="Unassembled WGS sequence"/>
</dbReference>
<dbReference type="PANTHER" id="PTHR30619">
    <property type="entry name" value="DNA INTERNALIZATION/COMPETENCE PROTEIN COMEC/REC2"/>
    <property type="match status" value="1"/>
</dbReference>
<proteinExistence type="predicted"/>
<evidence type="ECO:0000256" key="2">
    <source>
        <dbReference type="SAM" id="Phobius"/>
    </source>
</evidence>
<evidence type="ECO:0000313" key="5">
    <source>
        <dbReference type="Proteomes" id="UP000198625"/>
    </source>
</evidence>
<dbReference type="GO" id="GO:0003677">
    <property type="term" value="F:DNA binding"/>
    <property type="evidence" value="ECO:0007669"/>
    <property type="project" value="InterPro"/>
</dbReference>
<dbReference type="SUPFAM" id="SSF56281">
    <property type="entry name" value="Metallo-hydrolase/oxidoreductase"/>
    <property type="match status" value="1"/>
</dbReference>
<feature type="transmembrane region" description="Helical" evidence="2">
    <location>
        <begin position="7"/>
        <end position="26"/>
    </location>
</feature>
<dbReference type="GO" id="GO:0008270">
    <property type="term" value="F:zinc ion binding"/>
    <property type="evidence" value="ECO:0007669"/>
    <property type="project" value="InterPro"/>
</dbReference>
<evidence type="ECO:0000313" key="4">
    <source>
        <dbReference type="EMBL" id="SDZ06109.1"/>
    </source>
</evidence>
<dbReference type="SUPFAM" id="SSF57884">
    <property type="entry name" value="Ada DNA repair protein, N-terminal domain (N-Ada 10)"/>
    <property type="match status" value="1"/>
</dbReference>
<dbReference type="InterPro" id="IPR035451">
    <property type="entry name" value="Ada-like_dom_sf"/>
</dbReference>
<dbReference type="OrthoDB" id="9761531at2"/>
<dbReference type="InterPro" id="IPR052159">
    <property type="entry name" value="Competence_DNA_uptake"/>
</dbReference>
<dbReference type="Gene3D" id="3.60.15.10">
    <property type="entry name" value="Ribonuclease Z/Hydroxyacylglutathione hydrolase-like"/>
    <property type="match status" value="1"/>
</dbReference>
<keyword evidence="2" id="KW-1133">Transmembrane helix</keyword>
<keyword evidence="2" id="KW-0472">Membrane</keyword>
<keyword evidence="5" id="KW-1185">Reference proteome</keyword>
<dbReference type="PANTHER" id="PTHR30619:SF7">
    <property type="entry name" value="BETA-LACTAMASE DOMAIN PROTEIN"/>
    <property type="match status" value="1"/>
</dbReference>
<dbReference type="Gene3D" id="3.40.10.10">
    <property type="entry name" value="DNA Methylphosphotriester Repair Domain"/>
    <property type="match status" value="1"/>
</dbReference>
<dbReference type="SMART" id="SM00849">
    <property type="entry name" value="Lactamase_B"/>
    <property type="match status" value="1"/>
</dbReference>